<feature type="transmembrane region" description="Helical" evidence="4">
    <location>
        <begin position="12"/>
        <end position="35"/>
    </location>
</feature>
<evidence type="ECO:0008006" key="6">
    <source>
        <dbReference type="Google" id="ProtNLM"/>
    </source>
</evidence>
<feature type="coiled-coil region" evidence="3">
    <location>
        <begin position="403"/>
        <end position="437"/>
    </location>
</feature>
<evidence type="ECO:0000256" key="3">
    <source>
        <dbReference type="SAM" id="Coils"/>
    </source>
</evidence>
<proteinExistence type="predicted"/>
<dbReference type="InParanoid" id="C3XUS7"/>
<dbReference type="Gene3D" id="1.20.1480.30">
    <property type="entry name" value="Designed four-helix bundle protein"/>
    <property type="match status" value="5"/>
</dbReference>
<keyword evidence="1" id="KW-0430">Lectin</keyword>
<dbReference type="PANTHER" id="PTHR22799">
    <property type="entry name" value="TETRANECTIN-RELATED"/>
    <property type="match status" value="1"/>
</dbReference>
<feature type="coiled-coil region" evidence="3">
    <location>
        <begin position="192"/>
        <end position="372"/>
    </location>
</feature>
<dbReference type="EMBL" id="GG666467">
    <property type="protein sequence ID" value="EEN68152.1"/>
    <property type="molecule type" value="Genomic_DNA"/>
</dbReference>
<feature type="repeat" description="LDL-receptor class B" evidence="2">
    <location>
        <begin position="541"/>
        <end position="584"/>
    </location>
</feature>
<evidence type="ECO:0000256" key="4">
    <source>
        <dbReference type="SAM" id="Phobius"/>
    </source>
</evidence>
<keyword evidence="4" id="KW-0472">Membrane</keyword>
<dbReference type="InterPro" id="IPR011042">
    <property type="entry name" value="6-blade_b-propeller_TolB-like"/>
</dbReference>
<keyword evidence="4" id="KW-0812">Transmembrane</keyword>
<dbReference type="eggNOG" id="KOG1215">
    <property type="taxonomic scope" value="Eukaryota"/>
</dbReference>
<dbReference type="Gene3D" id="2.120.10.30">
    <property type="entry name" value="TolB, C-terminal domain"/>
    <property type="match status" value="1"/>
</dbReference>
<accession>C3XUS7</accession>
<evidence type="ECO:0000256" key="2">
    <source>
        <dbReference type="PROSITE-ProRule" id="PRU00461"/>
    </source>
</evidence>
<dbReference type="PROSITE" id="PS51120">
    <property type="entry name" value="LDLRB"/>
    <property type="match status" value="3"/>
</dbReference>
<protein>
    <recommendedName>
        <fullName evidence="6">DUF5050 domain-containing protein</fullName>
    </recommendedName>
</protein>
<dbReference type="InterPro" id="IPR051663">
    <property type="entry name" value="CLec_Tetranectin-domain"/>
</dbReference>
<reference evidence="5" key="1">
    <citation type="journal article" date="2008" name="Nature">
        <title>The amphioxus genome and the evolution of the chordate karyotype.</title>
        <authorList>
            <consortium name="US DOE Joint Genome Institute (JGI-PGF)"/>
            <person name="Putnam N.H."/>
            <person name="Butts T."/>
            <person name="Ferrier D.E.K."/>
            <person name="Furlong R.F."/>
            <person name="Hellsten U."/>
            <person name="Kawashima T."/>
            <person name="Robinson-Rechavi M."/>
            <person name="Shoguchi E."/>
            <person name="Terry A."/>
            <person name="Yu J.-K."/>
            <person name="Benito-Gutierrez E.L."/>
            <person name="Dubchak I."/>
            <person name="Garcia-Fernandez J."/>
            <person name="Gibson-Brown J.J."/>
            <person name="Grigoriev I.V."/>
            <person name="Horton A.C."/>
            <person name="de Jong P.J."/>
            <person name="Jurka J."/>
            <person name="Kapitonov V.V."/>
            <person name="Kohara Y."/>
            <person name="Kuroki Y."/>
            <person name="Lindquist E."/>
            <person name="Lucas S."/>
            <person name="Osoegawa K."/>
            <person name="Pennacchio L.A."/>
            <person name="Salamov A.A."/>
            <person name="Satou Y."/>
            <person name="Sauka-Spengler T."/>
            <person name="Schmutz J."/>
            <person name="Shin-I T."/>
            <person name="Toyoda A."/>
            <person name="Bronner-Fraser M."/>
            <person name="Fujiyama A."/>
            <person name="Holland L.Z."/>
            <person name="Holland P.W.H."/>
            <person name="Satoh N."/>
            <person name="Rokhsar D.S."/>
        </authorList>
    </citation>
    <scope>NUCLEOTIDE SEQUENCE [LARGE SCALE GENOMIC DNA]</scope>
    <source>
        <strain evidence="5">S238N-H82</strain>
        <tissue evidence="5">Testes</tissue>
    </source>
</reference>
<evidence type="ECO:0000313" key="5">
    <source>
        <dbReference type="EMBL" id="EEN68152.1"/>
    </source>
</evidence>
<feature type="repeat" description="LDL-receptor class B" evidence="2">
    <location>
        <begin position="499"/>
        <end position="540"/>
    </location>
</feature>
<gene>
    <name evidence="5" type="ORF">BRAFLDRAFT_88882</name>
</gene>
<keyword evidence="3" id="KW-0175">Coiled coil</keyword>
<dbReference type="SMART" id="SM00135">
    <property type="entry name" value="LY"/>
    <property type="match status" value="5"/>
</dbReference>
<dbReference type="SUPFAM" id="SSF63825">
    <property type="entry name" value="YWTD domain"/>
    <property type="match status" value="1"/>
</dbReference>
<dbReference type="PANTHER" id="PTHR22799:SF6">
    <property type="entry name" value="C-TYPE LECTIN DOMAIN FAMILY 4 MEMBER M-LIKE"/>
    <property type="match status" value="1"/>
</dbReference>
<keyword evidence="4" id="KW-1133">Transmembrane helix</keyword>
<name>C3XUS7_BRAFL</name>
<organism>
    <name type="scientific">Branchiostoma floridae</name>
    <name type="common">Florida lancelet</name>
    <name type="synonym">Amphioxus</name>
    <dbReference type="NCBI Taxonomy" id="7739"/>
    <lineage>
        <taxon>Eukaryota</taxon>
        <taxon>Metazoa</taxon>
        <taxon>Chordata</taxon>
        <taxon>Cephalochordata</taxon>
        <taxon>Leptocardii</taxon>
        <taxon>Amphioxiformes</taxon>
        <taxon>Branchiostomatidae</taxon>
        <taxon>Branchiostoma</taxon>
    </lineage>
</organism>
<sequence>MYPGGASGRSHCSCLAVGIAVLLSMCALGLAPLTFINKKGVTQLSTKVDILERNQANIRQLTAIVNDLKIDQDDITQLSATVDALERNQDDMRQLSVTVDALKRDQNDMSTIVDAFKRDHDDMRQLSATVDALSHVQDHMSTAFDALKRDQNDMSTTVDALNSDQDDMRQLYDTVDALKHVQDHMSTTVDALKRDQDDMRQLSVTVDALKRDQDDMRQLSATVDALKRDQDDMRQLSATVDALKRDQDDLRQLSVTVDALKRDQDHMRQMSATVDALKRDQYDMRQLSATVDALKRNQDALKRDQEDMRQMSTTVEALKRDQDDMRQLSTTVDALKRDQDNMHQLSTAVDALMRNQDNITQLSATVDALKRDQVDMRQLSTAVDALMRNQDNITQVSATVDVLKSDQDDMRQLSTAVDALKRDMDKERNRTAALEQRLDETCKTPGDRDSRENSEPFLLVADRDEETIFQVDITSGSKVTLPLVGVGMPVALDYDPLTDYVYWSDKRNKEIKRARRDGSGMETIIDTGYDAYGLALDHAEGDIYWSVYSAKTISVAKTDGSSSRTLLMSPDIEMTYSLVLDPRNRLMYWVDHSKRSIHRAEMGGSGQTTIVTGLEYPCCITIDFNEDRLYYRDGYGMYSSDLLGKDIRQVLYEDGKLVNGIAVDEDFVYWSSIWRDSSSSSSSWHGKIGKLSKSNLTKTVLVDSLKYPHGIYLSTAAPPGVNNETSLENLNPEKYEVLPPMLTLNLRKVLNQLRGIHRTTGHARHSGQVIGNLTVRSYCENLLQNDMVAAKLQHSIAFNSATKMTALPCREGNRPPATSGDRVCQIRCGVNAAATPTTGRQRLPGQPHDDCRRSLYTSRVIQSGELTTPTAERRVSCQPCDSHVRKERGRFSFLSSTLKSRARVPIDLYTPSTYM</sequence>
<feature type="coiled-coil region" evidence="3">
    <location>
        <begin position="51"/>
        <end position="105"/>
    </location>
</feature>
<dbReference type="InterPro" id="IPR000033">
    <property type="entry name" value="LDLR_classB_rpt"/>
</dbReference>
<dbReference type="GO" id="GO:0030246">
    <property type="term" value="F:carbohydrate binding"/>
    <property type="evidence" value="ECO:0007669"/>
    <property type="project" value="UniProtKB-KW"/>
</dbReference>
<dbReference type="AlphaFoldDB" id="C3XUS7"/>
<feature type="repeat" description="LDL-receptor class B" evidence="2">
    <location>
        <begin position="585"/>
        <end position="626"/>
    </location>
</feature>
<evidence type="ECO:0000256" key="1">
    <source>
        <dbReference type="ARBA" id="ARBA00022734"/>
    </source>
</evidence>